<dbReference type="GO" id="GO:0008270">
    <property type="term" value="F:zinc ion binding"/>
    <property type="evidence" value="ECO:0007669"/>
    <property type="project" value="UniProtKB-KW"/>
</dbReference>
<name>A0A9W7DCG1_AMBMO</name>
<feature type="compositionally biased region" description="Polar residues" evidence="7">
    <location>
        <begin position="263"/>
        <end position="274"/>
    </location>
</feature>
<dbReference type="InterPro" id="IPR045098">
    <property type="entry name" value="Fyv10_fam"/>
</dbReference>
<dbReference type="PANTHER" id="PTHR12170">
    <property type="entry name" value="MACROPHAGE ERYTHROBLAST ATTACHER-RELATED"/>
    <property type="match status" value="1"/>
</dbReference>
<dbReference type="OrthoDB" id="1933455at2759"/>
<keyword evidence="5" id="KW-0862">Zinc</keyword>
<keyword evidence="4 6" id="KW-0863">Zinc-finger</keyword>
<accession>A0A9W7DCG1</accession>
<dbReference type="AlphaFoldDB" id="A0A9W7DCG1"/>
<dbReference type="GO" id="GO:0034657">
    <property type="term" value="C:GID complex"/>
    <property type="evidence" value="ECO:0007669"/>
    <property type="project" value="TreeGrafter"/>
</dbReference>
<comment type="subcellular location">
    <subcellularLocation>
        <location evidence="1">Cytoplasm</location>
    </subcellularLocation>
</comment>
<evidence type="ECO:0000313" key="10">
    <source>
        <dbReference type="Proteomes" id="UP001165063"/>
    </source>
</evidence>
<dbReference type="GO" id="GO:0061630">
    <property type="term" value="F:ubiquitin protein ligase activity"/>
    <property type="evidence" value="ECO:0007669"/>
    <property type="project" value="InterPro"/>
</dbReference>
<evidence type="ECO:0000256" key="7">
    <source>
        <dbReference type="SAM" id="MobiDB-lite"/>
    </source>
</evidence>
<feature type="compositionally biased region" description="Low complexity" evidence="7">
    <location>
        <begin position="513"/>
        <end position="533"/>
    </location>
</feature>
<dbReference type="Proteomes" id="UP001165063">
    <property type="component" value="Unassembled WGS sequence"/>
</dbReference>
<keyword evidence="3" id="KW-0479">Metal-binding</keyword>
<organism evidence="9 10">
    <name type="scientific">Ambrosiozyma monospora</name>
    <name type="common">Yeast</name>
    <name type="synonym">Endomycopsis monosporus</name>
    <dbReference type="NCBI Taxonomy" id="43982"/>
    <lineage>
        <taxon>Eukaryota</taxon>
        <taxon>Fungi</taxon>
        <taxon>Dikarya</taxon>
        <taxon>Ascomycota</taxon>
        <taxon>Saccharomycotina</taxon>
        <taxon>Pichiomycetes</taxon>
        <taxon>Pichiales</taxon>
        <taxon>Pichiaceae</taxon>
        <taxon>Ambrosiozyma</taxon>
    </lineage>
</organism>
<keyword evidence="10" id="KW-1185">Reference proteome</keyword>
<comment type="caution">
    <text evidence="9">The sequence shown here is derived from an EMBL/GenBank/DDBJ whole genome shotgun (WGS) entry which is preliminary data.</text>
</comment>
<protein>
    <submittedName>
        <fullName evidence="9">Unnamed protein product</fullName>
    </submittedName>
</protein>
<evidence type="ECO:0000259" key="8">
    <source>
        <dbReference type="PROSITE" id="PS51867"/>
    </source>
</evidence>
<dbReference type="GO" id="GO:0043161">
    <property type="term" value="P:proteasome-mediated ubiquitin-dependent protein catabolic process"/>
    <property type="evidence" value="ECO:0007669"/>
    <property type="project" value="InterPro"/>
</dbReference>
<proteinExistence type="predicted"/>
<evidence type="ECO:0000256" key="4">
    <source>
        <dbReference type="ARBA" id="ARBA00022771"/>
    </source>
</evidence>
<dbReference type="Pfam" id="PF10607">
    <property type="entry name" value="CTLH"/>
    <property type="match status" value="1"/>
</dbReference>
<dbReference type="PANTHER" id="PTHR12170:SF2">
    <property type="entry name" value="E3 UBIQUITIN-PROTEIN TRANSFERASE MAEA"/>
    <property type="match status" value="1"/>
</dbReference>
<sequence>MHRTYKNSLELEIQLKRSQFKTPIEVVKKNFKNLQKLVEKHNNQLSKSLKTLESKKTTDSQLQALKKIIQQQETFHKKLAFRVKQHNEFISRLQCRFEKLKQLKLMNEAIASIDSKDEMPTRLISQINKFYKEEINLVIVDYLLKTSQKSISTKALDKNPGAQLAKDLNAEKLVDYDVILQGLTIYNEIKLNKNLKILIDWCSENRKSLKLIKEHSKLNVNLEFETHFQEFIEKIKANELYDALEIANKHLIGYMNDSDEGDSTTNDGNGTEASSESDEYSFNKITSGAALLWWNAFKENTILRQTENQDLLCSPMGFYDSRTREMDKVKANVKPYEDLLNDMKWTKLADFFLYNFNSLYGIDQELPILTLLDIGGSALKTRSCIHRGQESNQNGEGDNASGSNEAISSAISYNVASSTKQSKSSENDGDVNFDEVLKQSNNNSIFSNECPICSIDLSELTSKLPFSHQVKSNIYDDPVLLPNGNIYEYDKLLKLSETLGKSNHHHQNGDGSGSADSSGDGPSSSDSAGSSSSEVNIFDRADGSEAIDFDTMEPNLLDEYKIRDPLTGEEFERKELVLVFPP</sequence>
<reference evidence="9" key="1">
    <citation type="submission" date="2023-04" db="EMBL/GenBank/DDBJ databases">
        <title>Ambrosiozyma monospora NBRC 1965.</title>
        <authorList>
            <person name="Ichikawa N."/>
            <person name="Sato H."/>
            <person name="Tonouchi N."/>
        </authorList>
    </citation>
    <scope>NUCLEOTIDE SEQUENCE</scope>
    <source>
        <strain evidence="9">NBRC 1965</strain>
    </source>
</reference>
<feature type="region of interest" description="Disordered" evidence="7">
    <location>
        <begin position="501"/>
        <end position="550"/>
    </location>
</feature>
<evidence type="ECO:0000256" key="2">
    <source>
        <dbReference type="ARBA" id="ARBA00022490"/>
    </source>
</evidence>
<keyword evidence="2" id="KW-0963">Cytoplasm</keyword>
<evidence type="ECO:0000256" key="6">
    <source>
        <dbReference type="PROSITE-ProRule" id="PRU01215"/>
    </source>
</evidence>
<dbReference type="InterPro" id="IPR024964">
    <property type="entry name" value="CTLH/CRA"/>
</dbReference>
<dbReference type="GO" id="GO:0005634">
    <property type="term" value="C:nucleus"/>
    <property type="evidence" value="ECO:0007669"/>
    <property type="project" value="TreeGrafter"/>
</dbReference>
<dbReference type="PROSITE" id="PS51867">
    <property type="entry name" value="ZF_RING_GID"/>
    <property type="match status" value="1"/>
</dbReference>
<feature type="domain" description="RING-Gid-type" evidence="8">
    <location>
        <begin position="450"/>
        <end position="513"/>
    </location>
</feature>
<evidence type="ECO:0000313" key="9">
    <source>
        <dbReference type="EMBL" id="GMG20278.1"/>
    </source>
</evidence>
<feature type="zinc finger region" description="RING-Gid-type" evidence="6">
    <location>
        <begin position="450"/>
        <end position="513"/>
    </location>
</feature>
<evidence type="ECO:0000256" key="1">
    <source>
        <dbReference type="ARBA" id="ARBA00004496"/>
    </source>
</evidence>
<dbReference type="GO" id="GO:0005737">
    <property type="term" value="C:cytoplasm"/>
    <property type="evidence" value="ECO:0007669"/>
    <property type="project" value="UniProtKB-SubCell"/>
</dbReference>
<evidence type="ECO:0000256" key="5">
    <source>
        <dbReference type="ARBA" id="ARBA00022833"/>
    </source>
</evidence>
<dbReference type="EMBL" id="BSXU01000331">
    <property type="protein sequence ID" value="GMG20278.1"/>
    <property type="molecule type" value="Genomic_DNA"/>
</dbReference>
<gene>
    <name evidence="9" type="ORF">Amon01_000111600</name>
</gene>
<evidence type="ECO:0000256" key="3">
    <source>
        <dbReference type="ARBA" id="ARBA00022723"/>
    </source>
</evidence>
<feature type="region of interest" description="Disordered" evidence="7">
    <location>
        <begin position="257"/>
        <end position="277"/>
    </location>
</feature>
<dbReference type="InterPro" id="IPR044063">
    <property type="entry name" value="ZF_RING_GID"/>
</dbReference>